<dbReference type="GO" id="GO:0044780">
    <property type="term" value="P:bacterial-type flagellum assembly"/>
    <property type="evidence" value="ECO:0007669"/>
    <property type="project" value="InterPro"/>
</dbReference>
<sequence length="483" mass="50530">MSLTGALYNAFSGLTANARGASLVASNISNATTEGYGRRSLELTPSSIGTSGGVEIHGVLRRSDPAVIADRRQADARLGNSSTLQTFASGLEDAVGSSDVQGSLPMRIAAFENALIVAAANPSSAQRLESVAHAGANLARKFNDVSDELQAGRQAADRSIGLQVDRLNQTLTRVDELNQEIVRAKARKGDTAALLDERQRIIDGVSEMVPLRMVERDNGEVSLFTKRGAILLDGGLKAEIGFSGRNAIGPEMTQAGGQLSGMTINGKPIDTSGAGVFAGGTIAAQFEIRDEIAVTRQAELDGLARELTERLGQGGPDATIGATAAGLFTNAGTPFAAADEVGFAQTIELNSLVAPGSGGTWRLRDGLYATSQGEVGDADLLNAISGALSEVAAPASASLDPSARSYTDFVSSFVSDVAGARVRRDSEQTYQAASQLALREMELSIGVDTDQELQRLMEIEQHYAANAQVMSVVDDLMERLLSI</sequence>
<dbReference type="NCBIfam" id="TIGR02492">
    <property type="entry name" value="flgK_ends"/>
    <property type="match status" value="1"/>
</dbReference>
<keyword evidence="9" id="KW-0282">Flagellum</keyword>
<comment type="subcellular location">
    <subcellularLocation>
        <location evidence="1">Bacterial flagellum</location>
    </subcellularLocation>
    <subcellularLocation>
        <location evidence="2">Secreted</location>
    </subcellularLocation>
</comment>
<evidence type="ECO:0000256" key="5">
    <source>
        <dbReference type="ARBA" id="ARBA00022525"/>
    </source>
</evidence>
<dbReference type="PANTHER" id="PTHR30033">
    <property type="entry name" value="FLAGELLAR HOOK-ASSOCIATED PROTEIN 1"/>
    <property type="match status" value="1"/>
</dbReference>
<gene>
    <name evidence="9" type="ORF">C8N44_103126</name>
</gene>
<evidence type="ECO:0000256" key="2">
    <source>
        <dbReference type="ARBA" id="ARBA00004613"/>
    </source>
</evidence>
<dbReference type="GO" id="GO:0005576">
    <property type="term" value="C:extracellular region"/>
    <property type="evidence" value="ECO:0007669"/>
    <property type="project" value="UniProtKB-SubCell"/>
</dbReference>
<organism evidence="9 10">
    <name type="scientific">Allosediminivita pacifica</name>
    <dbReference type="NCBI Taxonomy" id="1267769"/>
    <lineage>
        <taxon>Bacteria</taxon>
        <taxon>Pseudomonadati</taxon>
        <taxon>Pseudomonadota</taxon>
        <taxon>Alphaproteobacteria</taxon>
        <taxon>Rhodobacterales</taxon>
        <taxon>Paracoccaceae</taxon>
        <taxon>Allosediminivita</taxon>
    </lineage>
</organism>
<keyword evidence="5" id="KW-0964">Secreted</keyword>
<evidence type="ECO:0000256" key="3">
    <source>
        <dbReference type="ARBA" id="ARBA00009677"/>
    </source>
</evidence>
<evidence type="ECO:0000313" key="9">
    <source>
        <dbReference type="EMBL" id="PTX51382.1"/>
    </source>
</evidence>
<dbReference type="GO" id="GO:0005198">
    <property type="term" value="F:structural molecule activity"/>
    <property type="evidence" value="ECO:0007669"/>
    <property type="project" value="InterPro"/>
</dbReference>
<feature type="domain" description="Flagellar basal-body/hook protein C-terminal" evidence="7">
    <location>
        <begin position="446"/>
        <end position="482"/>
    </location>
</feature>
<evidence type="ECO:0000259" key="7">
    <source>
        <dbReference type="Pfam" id="PF06429"/>
    </source>
</evidence>
<dbReference type="RefSeq" id="WP_107974771.1">
    <property type="nucleotide sequence ID" value="NZ_BMEZ01000003.1"/>
</dbReference>
<dbReference type="EMBL" id="QBKN01000003">
    <property type="protein sequence ID" value="PTX51382.1"/>
    <property type="molecule type" value="Genomic_DNA"/>
</dbReference>
<dbReference type="OrthoDB" id="7181295at2"/>
<dbReference type="Pfam" id="PF22638">
    <property type="entry name" value="FlgK_D1"/>
    <property type="match status" value="1"/>
</dbReference>
<keyword evidence="9" id="KW-0969">Cilium</keyword>
<comment type="caution">
    <text evidence="9">The sequence shown here is derived from an EMBL/GenBank/DDBJ whole genome shotgun (WGS) entry which is preliminary data.</text>
</comment>
<evidence type="ECO:0000256" key="6">
    <source>
        <dbReference type="ARBA" id="ARBA00023143"/>
    </source>
</evidence>
<dbReference type="Proteomes" id="UP000244069">
    <property type="component" value="Unassembled WGS sequence"/>
</dbReference>
<dbReference type="PANTHER" id="PTHR30033:SF2">
    <property type="entry name" value="FLAGELLAR HOOK PROTEIN"/>
    <property type="match status" value="1"/>
</dbReference>
<evidence type="ECO:0000256" key="4">
    <source>
        <dbReference type="ARBA" id="ARBA00016244"/>
    </source>
</evidence>
<protein>
    <recommendedName>
        <fullName evidence="4">Flagellar hook-associated protein 1</fullName>
    </recommendedName>
</protein>
<comment type="similarity">
    <text evidence="3">Belongs to the flagella basal body rod proteins family.</text>
</comment>
<dbReference type="SUPFAM" id="SSF64518">
    <property type="entry name" value="Phase 1 flagellin"/>
    <property type="match status" value="1"/>
</dbReference>
<dbReference type="InterPro" id="IPR053927">
    <property type="entry name" value="FlgK_helical"/>
</dbReference>
<evidence type="ECO:0000313" key="10">
    <source>
        <dbReference type="Proteomes" id="UP000244069"/>
    </source>
</evidence>
<reference evidence="9 10" key="1">
    <citation type="submission" date="2018-04" db="EMBL/GenBank/DDBJ databases">
        <title>Genomic Encyclopedia of Archaeal and Bacterial Type Strains, Phase II (KMG-II): from individual species to whole genera.</title>
        <authorList>
            <person name="Goeker M."/>
        </authorList>
    </citation>
    <scope>NUCLEOTIDE SEQUENCE [LARGE SCALE GENOMIC DNA]</scope>
    <source>
        <strain evidence="9 10">DSM 29329</strain>
    </source>
</reference>
<evidence type="ECO:0000259" key="8">
    <source>
        <dbReference type="Pfam" id="PF22638"/>
    </source>
</evidence>
<feature type="domain" description="Flagellar hook-associated protein FlgK helical" evidence="8">
    <location>
        <begin position="100"/>
        <end position="310"/>
    </location>
</feature>
<accession>A0A2T6B5R8</accession>
<keyword evidence="9" id="KW-0966">Cell projection</keyword>
<dbReference type="Pfam" id="PF06429">
    <property type="entry name" value="Flg_bbr_C"/>
    <property type="match status" value="1"/>
</dbReference>
<name>A0A2T6B5R8_9RHOB</name>
<keyword evidence="10" id="KW-1185">Reference proteome</keyword>
<dbReference type="GO" id="GO:0009424">
    <property type="term" value="C:bacterial-type flagellum hook"/>
    <property type="evidence" value="ECO:0007669"/>
    <property type="project" value="InterPro"/>
</dbReference>
<dbReference type="InterPro" id="IPR010930">
    <property type="entry name" value="Flg_bb/hook_C_dom"/>
</dbReference>
<proteinExistence type="inferred from homology"/>
<dbReference type="AlphaFoldDB" id="A0A2T6B5R8"/>
<dbReference type="InterPro" id="IPR002371">
    <property type="entry name" value="FlgK"/>
</dbReference>
<keyword evidence="6" id="KW-0975">Bacterial flagellum</keyword>
<evidence type="ECO:0000256" key="1">
    <source>
        <dbReference type="ARBA" id="ARBA00004365"/>
    </source>
</evidence>